<organism evidence="2 3">
    <name type="scientific">Tripterygium wilfordii</name>
    <name type="common">Thunder God vine</name>
    <dbReference type="NCBI Taxonomy" id="458696"/>
    <lineage>
        <taxon>Eukaryota</taxon>
        <taxon>Viridiplantae</taxon>
        <taxon>Streptophyta</taxon>
        <taxon>Embryophyta</taxon>
        <taxon>Tracheophyta</taxon>
        <taxon>Spermatophyta</taxon>
        <taxon>Magnoliopsida</taxon>
        <taxon>eudicotyledons</taxon>
        <taxon>Gunneridae</taxon>
        <taxon>Pentapetalae</taxon>
        <taxon>rosids</taxon>
        <taxon>fabids</taxon>
        <taxon>Celastrales</taxon>
        <taxon>Celastraceae</taxon>
        <taxon>Tripterygium</taxon>
    </lineage>
</organism>
<keyword evidence="3" id="KW-1185">Reference proteome</keyword>
<evidence type="ECO:0000313" key="2">
    <source>
        <dbReference type="EMBL" id="KAF5750157.1"/>
    </source>
</evidence>
<dbReference type="EMBL" id="JAAARO010000003">
    <property type="protein sequence ID" value="KAF5750157.1"/>
    <property type="molecule type" value="Genomic_DNA"/>
</dbReference>
<dbReference type="AlphaFoldDB" id="A0A7J7DV08"/>
<evidence type="ECO:0000313" key="3">
    <source>
        <dbReference type="Proteomes" id="UP000593562"/>
    </source>
</evidence>
<sequence>MAMELFSESPRISFSHDLSQFEIVPIEQRHPYRSNSPSNSIDFDFRVRRSSDHEYSSSSADELFSEGKILPTQIKKKNKNFPPNQKNPSPSPPGTDSQIKIENSDKLDNGEEAEQNKASNSKSFWKFKKSRSVNCGSGYGRGFCPLPLLSRSNSTGSAPNSVKRPPLISKDAQKQSTQRNSSSSFSSPIISSQKPPLRKSSYVSSYGNNGVRVNPVLNVSSGNLFGLGSMFFHGSKEKSKKK</sequence>
<evidence type="ECO:0000256" key="1">
    <source>
        <dbReference type="SAM" id="MobiDB-lite"/>
    </source>
</evidence>
<gene>
    <name evidence="2" type="ORF">HS088_TW03G00489</name>
</gene>
<feature type="compositionally biased region" description="Polar residues" evidence="1">
    <location>
        <begin position="150"/>
        <end position="160"/>
    </location>
</feature>
<dbReference type="PANTHER" id="PTHR36757">
    <property type="entry name" value="BNAANNG22500D PROTEIN"/>
    <property type="match status" value="1"/>
</dbReference>
<proteinExistence type="predicted"/>
<protein>
    <submittedName>
        <fullName evidence="2">Uncharacterized protein</fullName>
    </submittedName>
</protein>
<reference evidence="2 3" key="1">
    <citation type="journal article" date="2020" name="Nat. Commun.">
        <title>Genome of Tripterygium wilfordii and identification of cytochrome P450 involved in triptolide biosynthesis.</title>
        <authorList>
            <person name="Tu L."/>
            <person name="Su P."/>
            <person name="Zhang Z."/>
            <person name="Gao L."/>
            <person name="Wang J."/>
            <person name="Hu T."/>
            <person name="Zhou J."/>
            <person name="Zhang Y."/>
            <person name="Zhao Y."/>
            <person name="Liu Y."/>
            <person name="Song Y."/>
            <person name="Tong Y."/>
            <person name="Lu Y."/>
            <person name="Yang J."/>
            <person name="Xu C."/>
            <person name="Jia M."/>
            <person name="Peters R.J."/>
            <person name="Huang L."/>
            <person name="Gao W."/>
        </authorList>
    </citation>
    <scope>NUCLEOTIDE SEQUENCE [LARGE SCALE GENOMIC DNA]</scope>
    <source>
        <strain evidence="3">cv. XIE 37</strain>
        <tissue evidence="2">Leaf</tissue>
    </source>
</reference>
<dbReference type="FunCoup" id="A0A7J7DV08">
    <property type="interactions" value="350"/>
</dbReference>
<feature type="compositionally biased region" description="Low complexity" evidence="1">
    <location>
        <begin position="181"/>
        <end position="192"/>
    </location>
</feature>
<feature type="region of interest" description="Disordered" evidence="1">
    <location>
        <begin position="54"/>
        <end position="120"/>
    </location>
</feature>
<comment type="caution">
    <text evidence="2">The sequence shown here is derived from an EMBL/GenBank/DDBJ whole genome shotgun (WGS) entry which is preliminary data.</text>
</comment>
<feature type="region of interest" description="Disordered" evidence="1">
    <location>
        <begin position="148"/>
        <end position="205"/>
    </location>
</feature>
<name>A0A7J7DV08_TRIWF</name>
<accession>A0A7J7DV08</accession>
<dbReference type="Proteomes" id="UP000593562">
    <property type="component" value="Unassembled WGS sequence"/>
</dbReference>
<dbReference type="PANTHER" id="PTHR36757:SF1">
    <property type="entry name" value="GENOME ASSEMBLY, CHROMOSOME: A04"/>
    <property type="match status" value="1"/>
</dbReference>
<dbReference type="InParanoid" id="A0A7J7DV08"/>